<sequence>MGLNDSYCAPIGHKEDHMRTRNLFSYASIRTSQSFVQGNAVTSNDVFGDYFMSDIMCTDQAKLLTAEQLAQISQLA</sequence>
<proteinExistence type="predicted"/>
<evidence type="ECO:0000313" key="2">
    <source>
        <dbReference type="Proteomes" id="UP000824120"/>
    </source>
</evidence>
<reference evidence="1 2" key="1">
    <citation type="submission" date="2020-09" db="EMBL/GenBank/DDBJ databases">
        <title>De no assembly of potato wild relative species, Solanum commersonii.</title>
        <authorList>
            <person name="Cho K."/>
        </authorList>
    </citation>
    <scope>NUCLEOTIDE SEQUENCE [LARGE SCALE GENOMIC DNA]</scope>
    <source>
        <strain evidence="1">LZ3.2</strain>
        <tissue evidence="1">Leaf</tissue>
    </source>
</reference>
<dbReference type="OrthoDB" id="5544992at2759"/>
<keyword evidence="2" id="KW-1185">Reference proteome</keyword>
<protein>
    <submittedName>
        <fullName evidence="1">Uncharacterized protein</fullName>
    </submittedName>
</protein>
<organism evidence="1 2">
    <name type="scientific">Solanum commersonii</name>
    <name type="common">Commerson's wild potato</name>
    <name type="synonym">Commerson's nightshade</name>
    <dbReference type="NCBI Taxonomy" id="4109"/>
    <lineage>
        <taxon>Eukaryota</taxon>
        <taxon>Viridiplantae</taxon>
        <taxon>Streptophyta</taxon>
        <taxon>Embryophyta</taxon>
        <taxon>Tracheophyta</taxon>
        <taxon>Spermatophyta</taxon>
        <taxon>Magnoliopsida</taxon>
        <taxon>eudicotyledons</taxon>
        <taxon>Gunneridae</taxon>
        <taxon>Pentapetalae</taxon>
        <taxon>asterids</taxon>
        <taxon>lamiids</taxon>
        <taxon>Solanales</taxon>
        <taxon>Solanaceae</taxon>
        <taxon>Solanoideae</taxon>
        <taxon>Solaneae</taxon>
        <taxon>Solanum</taxon>
    </lineage>
</organism>
<gene>
    <name evidence="1" type="ORF">H5410_008116</name>
</gene>
<accession>A0A9J6AFM0</accession>
<name>A0A9J6AFM0_SOLCO</name>
<dbReference type="AlphaFoldDB" id="A0A9J6AFM0"/>
<dbReference type="Proteomes" id="UP000824120">
    <property type="component" value="Chromosome 2"/>
</dbReference>
<evidence type="ECO:0000313" key="1">
    <source>
        <dbReference type="EMBL" id="KAG5622898.1"/>
    </source>
</evidence>
<dbReference type="EMBL" id="JACXVP010000002">
    <property type="protein sequence ID" value="KAG5622898.1"/>
    <property type="molecule type" value="Genomic_DNA"/>
</dbReference>
<comment type="caution">
    <text evidence="1">The sequence shown here is derived from an EMBL/GenBank/DDBJ whole genome shotgun (WGS) entry which is preliminary data.</text>
</comment>